<organism evidence="2">
    <name type="scientific">Dissoconium aciculare CBS 342.82</name>
    <dbReference type="NCBI Taxonomy" id="1314786"/>
    <lineage>
        <taxon>Eukaryota</taxon>
        <taxon>Fungi</taxon>
        <taxon>Dikarya</taxon>
        <taxon>Ascomycota</taxon>
        <taxon>Pezizomycotina</taxon>
        <taxon>Dothideomycetes</taxon>
        <taxon>Dothideomycetidae</taxon>
        <taxon>Mycosphaerellales</taxon>
        <taxon>Dissoconiaceae</taxon>
        <taxon>Dissoconium</taxon>
    </lineage>
</organism>
<reference evidence="2" key="1">
    <citation type="submission" date="2020-01" db="EMBL/GenBank/DDBJ databases">
        <authorList>
            <consortium name="DOE Joint Genome Institute"/>
            <person name="Haridas S."/>
            <person name="Albert R."/>
            <person name="Binder M."/>
            <person name="Bloem J."/>
            <person name="Labutti K."/>
            <person name="Salamov A."/>
            <person name="Andreopoulos B."/>
            <person name="Baker S.E."/>
            <person name="Barry K."/>
            <person name="Bills G."/>
            <person name="Bluhm B.H."/>
            <person name="Cannon C."/>
            <person name="Castanera R."/>
            <person name="Culley D.E."/>
            <person name="Daum C."/>
            <person name="Ezra D."/>
            <person name="Gonzalez J.B."/>
            <person name="Henrissat B."/>
            <person name="Kuo A."/>
            <person name="Liang C."/>
            <person name="Lipzen A."/>
            <person name="Lutzoni F."/>
            <person name="Magnuson J."/>
            <person name="Mondo S."/>
            <person name="Nolan M."/>
            <person name="Ohm R."/>
            <person name="Pangilinan J."/>
            <person name="Park H.-J."/>
            <person name="Ramirez L."/>
            <person name="Alfaro M."/>
            <person name="Sun H."/>
            <person name="Tritt A."/>
            <person name="Yoshinaga Y."/>
            <person name="Zwiers L.-H."/>
            <person name="Turgeon B.G."/>
            <person name="Goodwin S.B."/>
            <person name="Spatafora J.W."/>
            <person name="Crous P.W."/>
            <person name="Grigoriev I.V."/>
        </authorList>
    </citation>
    <scope>NUCLEOTIDE SEQUENCE</scope>
    <source>
        <strain evidence="2">CBS 342.82</strain>
    </source>
</reference>
<evidence type="ECO:0000313" key="2">
    <source>
        <dbReference type="RefSeq" id="XP_033457724.1"/>
    </source>
</evidence>
<name>A0A6J3LYG5_9PEZI</name>
<evidence type="ECO:0008006" key="3">
    <source>
        <dbReference type="Google" id="ProtNLM"/>
    </source>
</evidence>
<gene>
    <name evidence="2" type="ORF">K489DRAFT_323801</name>
</gene>
<dbReference type="Gene3D" id="3.40.50.300">
    <property type="entry name" value="P-loop containing nucleotide triphosphate hydrolases"/>
    <property type="match status" value="1"/>
</dbReference>
<evidence type="ECO:0000313" key="1">
    <source>
        <dbReference type="Proteomes" id="UP000504637"/>
    </source>
</evidence>
<dbReference type="Proteomes" id="UP000504637">
    <property type="component" value="Unplaced"/>
</dbReference>
<dbReference type="OrthoDB" id="2316594at2759"/>
<dbReference type="AlphaFoldDB" id="A0A6J3LYG5"/>
<dbReference type="GeneID" id="54359525"/>
<dbReference type="RefSeq" id="XP_033457724.1">
    <property type="nucleotide sequence ID" value="XM_033601725.1"/>
</dbReference>
<protein>
    <recommendedName>
        <fullName evidence="3">P-loop containing nucleoside triphosphate hydrolase protein</fullName>
    </recommendedName>
</protein>
<proteinExistence type="predicted"/>
<reference evidence="2" key="3">
    <citation type="submission" date="2025-08" db="UniProtKB">
        <authorList>
            <consortium name="RefSeq"/>
        </authorList>
    </citation>
    <scope>IDENTIFICATION</scope>
    <source>
        <strain evidence="2">CBS 342.82</strain>
    </source>
</reference>
<dbReference type="SUPFAM" id="SSF52540">
    <property type="entry name" value="P-loop containing nucleoside triphosphate hydrolases"/>
    <property type="match status" value="1"/>
</dbReference>
<feature type="non-terminal residue" evidence="2">
    <location>
        <position position="478"/>
    </location>
</feature>
<dbReference type="InterPro" id="IPR027417">
    <property type="entry name" value="P-loop_NTPase"/>
</dbReference>
<reference evidence="2" key="2">
    <citation type="submission" date="2020-04" db="EMBL/GenBank/DDBJ databases">
        <authorList>
            <consortium name="NCBI Genome Project"/>
        </authorList>
    </citation>
    <scope>NUCLEOTIDE SEQUENCE</scope>
    <source>
        <strain evidence="2">CBS 342.82</strain>
    </source>
</reference>
<keyword evidence="1" id="KW-1185">Reference proteome</keyword>
<accession>A0A6J3LYG5</accession>
<sequence>MRIAQPPGDGLAGSEVERFSRLSNLVAGPRSGVQEDLRTTPLFSLRVKDAVEGVYGGSSEVKIFDQYAVLGFHNGMHPMIEPDEPILMNVDAPNSAFICGSQGSGKSYTLNCMLENCLTVDERIGSVRQPLAGLAFHFDRDAAGGVAETAHLCSMGIHVNVLVSRSNEYALRTAYGRIPGAQDNLDVRPLVFQPKDLSIGRMKQLMAFSDEGKEGQPLYMATVEKILRQMAIASNGQGFDYFAFKKFLSAADFTPQQRGPLGLRLELLESYLDLSGGSGNQTKDSIWEIKAGSLTIVDLTDPFVDPTTACILFNICLGLAEEQRTSGGLVVALDEAHRYLTTSLTSSNFTAKLLDTIRMQRHNATRVIIATQEPTVSPTLLDLCSVSIIHRFTSPSWFTALRGHLSAATEACVSQWHGRDMFQHIVDLSVGESLVFAPSAFLGVGSDSGPSKLGRVALCMKTRTRLSSDGGMSVLTSD</sequence>